<evidence type="ECO:0000313" key="3">
    <source>
        <dbReference type="Proteomes" id="UP000237246"/>
    </source>
</evidence>
<feature type="region of interest" description="Disordered" evidence="1">
    <location>
        <begin position="69"/>
        <end position="100"/>
    </location>
</feature>
<comment type="caution">
    <text evidence="2">The sequence shown here is derived from an EMBL/GenBank/DDBJ whole genome shotgun (WGS) entry which is preliminary data.</text>
</comment>
<keyword evidence="3" id="KW-1185">Reference proteome</keyword>
<dbReference type="InterPro" id="IPR028001">
    <property type="entry name" value="SAXO5"/>
</dbReference>
<organism evidence="2 3">
    <name type="scientific">Bambusicola thoracicus</name>
    <name type="common">Chinese bamboo-partridge</name>
    <name type="synonym">Perdix thoracica</name>
    <dbReference type="NCBI Taxonomy" id="9083"/>
    <lineage>
        <taxon>Eukaryota</taxon>
        <taxon>Metazoa</taxon>
        <taxon>Chordata</taxon>
        <taxon>Craniata</taxon>
        <taxon>Vertebrata</taxon>
        <taxon>Euteleostomi</taxon>
        <taxon>Archelosauria</taxon>
        <taxon>Archosauria</taxon>
        <taxon>Dinosauria</taxon>
        <taxon>Saurischia</taxon>
        <taxon>Theropoda</taxon>
        <taxon>Coelurosauria</taxon>
        <taxon>Aves</taxon>
        <taxon>Neognathae</taxon>
        <taxon>Galloanserae</taxon>
        <taxon>Galliformes</taxon>
        <taxon>Phasianidae</taxon>
        <taxon>Perdicinae</taxon>
        <taxon>Bambusicola</taxon>
    </lineage>
</organism>
<name>A0A2P4SWK0_BAMTH</name>
<reference evidence="2 3" key="1">
    <citation type="submission" date="2018-01" db="EMBL/GenBank/DDBJ databases">
        <title>Comparison of the Chinese Bamboo Partridge and Red Junglefowl genome sequences highlights the importance of demography in genome evolution.</title>
        <authorList>
            <person name="Tiley G.P."/>
            <person name="Kimball R.T."/>
            <person name="Braun E.L."/>
            <person name="Burleigh J.G."/>
        </authorList>
    </citation>
    <scope>NUCLEOTIDE SEQUENCE [LARGE SCALE GENOMIC DNA]</scope>
    <source>
        <strain evidence="2">RTK389</strain>
        <tissue evidence="2">Blood</tissue>
    </source>
</reference>
<feature type="region of interest" description="Disordered" evidence="1">
    <location>
        <begin position="1"/>
        <end position="57"/>
    </location>
</feature>
<gene>
    <name evidence="2" type="ORF">CIB84_007750</name>
</gene>
<dbReference type="AlphaFoldDB" id="A0A2P4SWK0"/>
<protein>
    <submittedName>
        <fullName evidence="2">Uncharacterized protein</fullName>
    </submittedName>
</protein>
<proteinExistence type="predicted"/>
<dbReference type="Pfam" id="PF15373">
    <property type="entry name" value="SAXO5-like"/>
    <property type="match status" value="2"/>
</dbReference>
<sequence length="335" mass="37543">MPGGRRRCRGDAAWSRPTRGNGGPGPIPAPLTGVPFLQASHLQPSASRGVPQENSRPFSHVQFSPFWGDHRLTPAEPPRSGDVLSRSGAEGGGRCSETRLAFPEKPLQRIVPTLPPAPCIRMHADPRIRICSSAMRDSYPCPAAPPPNPPSPRRRRAVIEFFVETERKSRSLHRSTPPHIQHTRSILLPGRVTHTGVRALTHKSRIKFGDHRSSGSTSEQKYAYTAPDKREHRFYDKERAAFQIHHTNMQLGDGRTRFSTSVSELFPVHNTGRMKRSHLVLPWKEQNSFSTEQKDEFTPKYKDTAEIQAANSHVSCVPLGTQKEYCCQRKVHVTP</sequence>
<evidence type="ECO:0000256" key="1">
    <source>
        <dbReference type="SAM" id="MobiDB-lite"/>
    </source>
</evidence>
<dbReference type="EMBL" id="PPHD01019113">
    <property type="protein sequence ID" value="POI28498.1"/>
    <property type="molecule type" value="Genomic_DNA"/>
</dbReference>
<dbReference type="PANTHER" id="PTHR34828">
    <property type="entry name" value="TESTIS-EXPRESSED PROTEIN 45"/>
    <property type="match status" value="1"/>
</dbReference>
<dbReference type="Proteomes" id="UP000237246">
    <property type="component" value="Unassembled WGS sequence"/>
</dbReference>
<dbReference type="OrthoDB" id="6151791at2759"/>
<accession>A0A2P4SWK0</accession>
<evidence type="ECO:0000313" key="2">
    <source>
        <dbReference type="EMBL" id="POI28498.1"/>
    </source>
</evidence>
<feature type="compositionally biased region" description="Polar residues" evidence="1">
    <location>
        <begin position="40"/>
        <end position="57"/>
    </location>
</feature>
<dbReference type="PANTHER" id="PTHR34828:SF1">
    <property type="entry name" value="TESTIS-EXPRESSED PROTEIN 45"/>
    <property type="match status" value="1"/>
</dbReference>